<dbReference type="Gene3D" id="3.30.420.40">
    <property type="match status" value="4"/>
</dbReference>
<feature type="domain" description="DUF2229" evidence="6">
    <location>
        <begin position="672"/>
        <end position="892"/>
    </location>
</feature>
<feature type="domain" description="ATPase BadF/BadG/BcrA/BcrD type" evidence="5">
    <location>
        <begin position="8"/>
        <end position="256"/>
    </location>
</feature>
<dbReference type="SUPFAM" id="SSF53067">
    <property type="entry name" value="Actin-like ATPase domain"/>
    <property type="match status" value="2"/>
</dbReference>
<name>A0A1G5RV24_9FIRM</name>
<dbReference type="InterPro" id="IPR043129">
    <property type="entry name" value="ATPase_NBD"/>
</dbReference>
<dbReference type="GO" id="GO:0051536">
    <property type="term" value="F:iron-sulfur cluster binding"/>
    <property type="evidence" value="ECO:0007669"/>
    <property type="project" value="UniProtKB-KW"/>
</dbReference>
<dbReference type="InterPro" id="IPR008275">
    <property type="entry name" value="CoA_E_activase_dom"/>
</dbReference>
<evidence type="ECO:0000259" key="6">
    <source>
        <dbReference type="Pfam" id="PF09989"/>
    </source>
</evidence>
<evidence type="ECO:0000256" key="1">
    <source>
        <dbReference type="ARBA" id="ARBA00001966"/>
    </source>
</evidence>
<dbReference type="GO" id="GO:0046872">
    <property type="term" value="F:metal ion binding"/>
    <property type="evidence" value="ECO:0007669"/>
    <property type="project" value="UniProtKB-KW"/>
</dbReference>
<dbReference type="Proteomes" id="UP000199208">
    <property type="component" value="Unassembled WGS sequence"/>
</dbReference>
<dbReference type="Pfam" id="PF01869">
    <property type="entry name" value="BcrAD_BadFG"/>
    <property type="match status" value="2"/>
</dbReference>
<dbReference type="NCBIfam" id="TIGR00241">
    <property type="entry name" value="CoA_E_activ"/>
    <property type="match status" value="1"/>
</dbReference>
<evidence type="ECO:0000313" key="8">
    <source>
        <dbReference type="Proteomes" id="UP000199208"/>
    </source>
</evidence>
<evidence type="ECO:0000313" key="7">
    <source>
        <dbReference type="EMBL" id="SCZ77179.1"/>
    </source>
</evidence>
<keyword evidence="3" id="KW-0408">Iron</keyword>
<keyword evidence="4" id="KW-0411">Iron-sulfur</keyword>
<dbReference type="CDD" id="cd24034">
    <property type="entry name" value="ASKHA_NBD_O66634-like_rpt1"/>
    <property type="match status" value="1"/>
</dbReference>
<accession>A0A1G5RV24</accession>
<dbReference type="InterPro" id="IPR002731">
    <property type="entry name" value="ATPase_BadF"/>
</dbReference>
<dbReference type="PANTHER" id="PTHR32329">
    <property type="entry name" value="BIFUNCTIONAL PROTEIN [INCLUDES 2-HYDROXYACYL-COA DEHYDRATASE (N-TER) AND ITS ACTIVATOR DOMAIN (C_TERM)-RELATED"/>
    <property type="match status" value="1"/>
</dbReference>
<dbReference type="EMBL" id="FMWL01000002">
    <property type="protein sequence ID" value="SCZ77179.1"/>
    <property type="molecule type" value="Genomic_DNA"/>
</dbReference>
<evidence type="ECO:0000256" key="2">
    <source>
        <dbReference type="ARBA" id="ARBA00022723"/>
    </source>
</evidence>
<feature type="domain" description="ATPase BadF/BadG/BcrA/BcrD type" evidence="5">
    <location>
        <begin position="323"/>
        <end position="576"/>
    </location>
</feature>
<keyword evidence="8" id="KW-1185">Reference proteome</keyword>
<proteinExistence type="predicted"/>
<comment type="cofactor">
    <cofactor evidence="1">
        <name>[4Fe-4S] cluster</name>
        <dbReference type="ChEBI" id="CHEBI:49883"/>
    </cofactor>
</comment>
<dbReference type="InterPro" id="IPR018709">
    <property type="entry name" value="CoA_activase_DUF2229"/>
</dbReference>
<evidence type="ECO:0000256" key="4">
    <source>
        <dbReference type="ARBA" id="ARBA00023014"/>
    </source>
</evidence>
<dbReference type="Pfam" id="PF09989">
    <property type="entry name" value="DUF2229"/>
    <property type="match status" value="1"/>
</dbReference>
<dbReference type="STRING" id="1120920.SAMN03080599_00624"/>
<sequence length="1418" mass="156966">MKAIWIAGLDVGSTTCKMVVMDQAGELRYNQYRRHMSDIKGTVRAMMTEVYETFGDTQLKFKVTGSSGLLISDLLGIPFVQEVIAGTKAIETLYPQTDVAIELGGEDAKITYFGTSLEQRMNGVCAGGTGAFIDQMASLLSTDASGLNEMAMRYKVIYPIASRCGVFAKTDIQPLLNEGTPKNDIAVSVLQAVVNQTISGLACGKPIRGNVAFLGGPLYFLSELRRRFVETLDLKPGEIIFPDHAHFMVAIGAAYEAKDSEQLLSLKTLVERLPDFDIKDAEQIPELEPLFRDESELTNFRNRHRQATVDRADLSAARGPIFLGIDAGSTTTKVVAVDDDLRLLFTHYGSNGGSPLKSTISAIRQLYEKMPEAAYIGAATVTGYGEHLIREAIQVDHGEIETVAHYKAADHFLPGVQFVIDIGGQDMKSMRIKDGFIESIMLNEACSSGCGSFIETFAGSLGYPVTEFSKAGMQASHPVDLGTRCTVFMNSRVKQAQKEGAGVGDISAGISYSVVKNALYKVIRLRNPEEMGEKVVVQGGTFYNEAVLRAFEKTVGREVVRPDISGLMGAFGAALISAQNYIPGTSSAILPLNKLESFTYKTSTARCQTCGNHCLLTINQFEGGNRFVSGNRCERGLGEHKKLQAPPNIYQYKYDRVFDYKPLPVGAAVRGTIGIPRVLNLYEDYPFWHTFFTTLGFRVVISGRSSHDLFQKGMETIPSESVCYPAKLVHGHIADLIEKGVEHIFYPSIPYDIKEVDSAENHFNCPIVTSYPETIRVNMDDVRQNKVHYMNPFLPLNDETRLKKILTPYIAKQFSLKNNDIHNAISAAYQALEAYKADVRAKGEEILAYLSATGTKGIVLAGRPYHIDPEVNHGIPNVFANYGLAVLSEDAIAHLHEGDRTLRVLDQWRYHSRLYNAAHFVARNKNLELVQLNSFGCGLDAVTSDQVQEILKRHDKLYTLIKIDEINNLGAARIRIRSLLAVMKERDKVDYEPQLLYPADQKVKFTKEMKTTHTILAPQMSPIHFDMMEHAFARHGYKLEILPSVDTEAINEGLKYVHNDACYPSILTIGQIMAALKSGRYDLSKTAVIISQTGGGCRASNYIGFIRKALKDADMSHIPVISLNAGGLEKSEGFKLTLPLLRRLIIGMLYGDVLSRVLYRVRPYEKVKGSANALYQKWSEICSKNVEDGRLTTFKKNITQLVKEFDTLEIHDIPKPKVGIVGEILVKYHPTANNNIIEFLETEGAEVVVPDLADFFLYSSYNSVIKHNLLAASYFKKLAGNMVVQYIESFRGVIKDALHTSKRFEAPKSIMDKAKGASRILSLGHQTGEGWFLTAEMVELLESDVPNIACLQPFACLPNHITGKGMIRELKLNFPNANIAAIDYDPGASEVNQINRLKLMLANAKKNLEAAAKGTPKV</sequence>
<evidence type="ECO:0000259" key="5">
    <source>
        <dbReference type="Pfam" id="PF01869"/>
    </source>
</evidence>
<dbReference type="InterPro" id="IPR051805">
    <property type="entry name" value="Dehydratase_Activator_Redct"/>
</dbReference>
<reference evidence="7 8" key="1">
    <citation type="submission" date="2016-10" db="EMBL/GenBank/DDBJ databases">
        <authorList>
            <person name="de Groot N.N."/>
        </authorList>
    </citation>
    <scope>NUCLEOTIDE SEQUENCE [LARGE SCALE GENOMIC DNA]</scope>
    <source>
        <strain evidence="7 8">DSM 2784</strain>
    </source>
</reference>
<dbReference type="CDD" id="cd24035">
    <property type="entry name" value="ASKHA_NBD_O66634-like_rpt2"/>
    <property type="match status" value="1"/>
</dbReference>
<gene>
    <name evidence="7" type="ORF">SAMN03080599_00624</name>
</gene>
<organism evidence="7 8">
    <name type="scientific">Acidaminobacter hydrogenoformans DSM 2784</name>
    <dbReference type="NCBI Taxonomy" id="1120920"/>
    <lineage>
        <taxon>Bacteria</taxon>
        <taxon>Bacillati</taxon>
        <taxon>Bacillota</taxon>
        <taxon>Clostridia</taxon>
        <taxon>Peptostreptococcales</taxon>
        <taxon>Acidaminobacteraceae</taxon>
        <taxon>Acidaminobacter</taxon>
    </lineage>
</organism>
<keyword evidence="2" id="KW-0479">Metal-binding</keyword>
<dbReference type="PANTHER" id="PTHR32329:SF4">
    <property type="entry name" value="ACTIVATOR OF 2-HYDROXYACYL-COA DEHYDRATASE"/>
    <property type="match status" value="1"/>
</dbReference>
<evidence type="ECO:0000256" key="3">
    <source>
        <dbReference type="ARBA" id="ARBA00023004"/>
    </source>
</evidence>
<protein>
    <submittedName>
        <fullName evidence="7">CoA-substrate-specific enzyme activase, putative</fullName>
    </submittedName>
</protein>
<dbReference type="OrthoDB" id="9802715at2"/>